<comment type="caution">
    <text evidence="1">The sequence shown here is derived from an EMBL/GenBank/DDBJ whole genome shotgun (WGS) entry which is preliminary data.</text>
</comment>
<keyword evidence="2" id="KW-1185">Reference proteome</keyword>
<gene>
    <name evidence="1" type="ORF">OKA04_22850</name>
</gene>
<reference evidence="1 2" key="1">
    <citation type="submission" date="2022-10" db="EMBL/GenBank/DDBJ databases">
        <title>Luteolibacter flavescens strain MCCC 1K03193, whole genome shotgun sequencing project.</title>
        <authorList>
            <person name="Zhao G."/>
            <person name="Shen L."/>
        </authorList>
    </citation>
    <scope>NUCLEOTIDE SEQUENCE [LARGE SCALE GENOMIC DNA]</scope>
    <source>
        <strain evidence="1 2">MCCC 1K03193</strain>
    </source>
</reference>
<protein>
    <submittedName>
        <fullName evidence="1">Uncharacterized protein</fullName>
    </submittedName>
</protein>
<accession>A0ABT3FW98</accession>
<evidence type="ECO:0000313" key="1">
    <source>
        <dbReference type="EMBL" id="MCW1887594.1"/>
    </source>
</evidence>
<dbReference type="Proteomes" id="UP001207930">
    <property type="component" value="Unassembled WGS sequence"/>
</dbReference>
<dbReference type="EMBL" id="JAPDDS010000019">
    <property type="protein sequence ID" value="MCW1887594.1"/>
    <property type="molecule type" value="Genomic_DNA"/>
</dbReference>
<organism evidence="1 2">
    <name type="scientific">Luteolibacter flavescens</name>
    <dbReference type="NCBI Taxonomy" id="1859460"/>
    <lineage>
        <taxon>Bacteria</taxon>
        <taxon>Pseudomonadati</taxon>
        <taxon>Verrucomicrobiota</taxon>
        <taxon>Verrucomicrobiia</taxon>
        <taxon>Verrucomicrobiales</taxon>
        <taxon>Verrucomicrobiaceae</taxon>
        <taxon>Luteolibacter</taxon>
    </lineage>
</organism>
<sequence>MMVVTLLAVGLLSLSTVELRRSNHDTAQTRARANARLALSMAIARLQETAGPDQRVTARADLKNTGDNNRWVGVWRSTRKQAGADVPAIRWDERESVLIDTRSSSGGDDGFEGWLVSGDNATPGNPGGELATLVGQGSVANVADQVKAPLVRVQGKDDAGAYAFWISDESMKASVNPVSVKATDERRFLPVRYGIGALDQLSAVDGAKDEELSKVIDHRQASLLGSTGPKAWEQHFHATGARASAVLADTLRGGLKADLSAYFEQGSVTARGDLLPAVTDATSMLGGARRKIHGPKFGSLRAFANLATKNSGSGIAPAAAAVSTRQDKFASLPRMSQFTDQPIHPVMAVAEIYTRLAYVRGYLTVHLYPRVVLWNPYNVPLASATYTVDFNLAINDSFVVEKRQQTTIDVVDTAYDTRSNKDNRMSFTLEATAFEPGEALVFSPKVAGNAIGGRAVPMALRTSGSNVLSASVDPQQLTNFYLTITQLSDKGVSASDLPLYANHNRGAYYWVDMMDWWEGNPDNGLKVSLHLGAGSNHTARMRLPLLQLVDTDNWKRSHEGRYNNGRWRVGGVEPIHDYEGTSEMEPWARGCYGFRYKWWVEKNPYNYAGRSADRFWQASVTADYNLRAAFCHRSPFDAGTDNGEDHHWYIWGPYAVDSQQGLPSLSPERASHSGKNGFRGNPFFGGANSRPDHVYPLYDIPTADERIVSLGRFQHAQLTPFVWHPTYAIGGSWVPPNQKTREKSGDTATQMTAAWSSQIQWLPAWMKQDRSRDEVVYDLSYETNHELWDRYFLSGATKVEKDQFSRDAVDSPLPNLRLYPASGTVDTARLDDFYQASSQLLLGGAFNVNSTEPGAWRALFASMRDSSFNSPGSAFPRFLNPASSEHKPSDPYDPEAWKGFRSLDDEQITALADAVVEEVKLRGPFLSVSDFINRRLVTASSADAETGMEGALQQAIERAGLNDGLHGGDLTPSSTGFGKGQYEVGSNSADWASIDHMRESKGAGMPTYLQQGDLLQSLGSFLVARGDTFVVRAYGEARTPDGQKVEARVWCEAEVQRLPDYVDPADAPEQPAFTAAGAANTAISEASQRFGRRFTVVSFRWLAPTEV</sequence>
<proteinExistence type="predicted"/>
<name>A0ABT3FW98_9BACT</name>
<evidence type="ECO:0000313" key="2">
    <source>
        <dbReference type="Proteomes" id="UP001207930"/>
    </source>
</evidence>